<feature type="compositionally biased region" description="Basic and acidic residues" evidence="1">
    <location>
        <begin position="489"/>
        <end position="534"/>
    </location>
</feature>
<evidence type="ECO:0000256" key="1">
    <source>
        <dbReference type="SAM" id="MobiDB-lite"/>
    </source>
</evidence>
<comment type="caution">
    <text evidence="3">The sequence shown here is derived from an EMBL/GenBank/DDBJ whole genome shotgun (WGS) entry which is preliminary data.</text>
</comment>
<evidence type="ECO:0000313" key="4">
    <source>
        <dbReference type="Proteomes" id="UP001337655"/>
    </source>
</evidence>
<feature type="region of interest" description="Disordered" evidence="1">
    <location>
        <begin position="489"/>
        <end position="535"/>
    </location>
</feature>
<protein>
    <recommendedName>
        <fullName evidence="2">DUF1308 domain-containing protein</fullName>
    </recommendedName>
</protein>
<dbReference type="AlphaFoldDB" id="A0AAV9P4C2"/>
<dbReference type="Proteomes" id="UP001337655">
    <property type="component" value="Unassembled WGS sequence"/>
</dbReference>
<dbReference type="PANTHER" id="PTHR13379">
    <property type="entry name" value="UNCHARACTERIZED DUF1308"/>
    <property type="match status" value="1"/>
</dbReference>
<reference evidence="3 4" key="1">
    <citation type="submission" date="2023-08" db="EMBL/GenBank/DDBJ databases">
        <title>Black Yeasts Isolated from many extreme environments.</title>
        <authorList>
            <person name="Coleine C."/>
            <person name="Stajich J.E."/>
            <person name="Selbmann L."/>
        </authorList>
    </citation>
    <scope>NUCLEOTIDE SEQUENCE [LARGE SCALE GENOMIC DNA]</scope>
    <source>
        <strain evidence="3 4">CCFEE 5935</strain>
    </source>
</reference>
<evidence type="ECO:0000313" key="3">
    <source>
        <dbReference type="EMBL" id="KAK5167606.1"/>
    </source>
</evidence>
<dbReference type="PANTHER" id="PTHR13379:SF0">
    <property type="entry name" value="UPF0415 PROTEIN C7ORF25"/>
    <property type="match status" value="1"/>
</dbReference>
<organism evidence="3 4">
    <name type="scientific">Saxophila tyrrhenica</name>
    <dbReference type="NCBI Taxonomy" id="1690608"/>
    <lineage>
        <taxon>Eukaryota</taxon>
        <taxon>Fungi</taxon>
        <taxon>Dikarya</taxon>
        <taxon>Ascomycota</taxon>
        <taxon>Pezizomycotina</taxon>
        <taxon>Dothideomycetes</taxon>
        <taxon>Dothideomycetidae</taxon>
        <taxon>Mycosphaerellales</taxon>
        <taxon>Extremaceae</taxon>
        <taxon>Saxophila</taxon>
    </lineage>
</organism>
<sequence length="552" mass="61579">MDDLNDRSDGTANASTADDTPGSSPLVNDLVIRANAVLSELEAFRERLKQLRMEGTVETAHFKNTIKSELGMLDKLADKPESDATNHIARSSNLPFLEACWTTAKRSKDVTALLKRLFFNAELPTSSNKVHSRPVGKSKKSKKMHDEVAKVDVIDDGGRTWTKISLVTNTRLLFDLAKEGWDSGGSDNESEDAQSDAKSADDDTEIPLVKTARELARASKAFRVRTRHPVVYLILPRIKLGETPEVDNIIEKCRKTGVIVICGEDTRPPVPFETAAPIMATDVLTTFSDVLNIDCTILLALVSEFSHAKVSKEPWFHTALQRQVEIEDNENLLPSLLYPAMKGHPLVCTFEAAKRMREIVDTIGTPSEKARTAIFMGNDTPTENLISELQEWSAYAVPSDLQLPIRVLEQDQSDLQSSLPKEAASVREHLTEINNSVFMYGWATGRTTITSNRIVTKQIDSELEQFSDLDDSVWPKIWLCPTARSLVGKEKRSAAKAGKDQPWRMPDPLRREQQRRNGLDVLSEREGKEVEDLRPNGYPCEEVIAAKMASLR</sequence>
<accession>A0AAV9P4C2</accession>
<dbReference type="RefSeq" id="XP_064657312.1">
    <property type="nucleotide sequence ID" value="XM_064804542.1"/>
</dbReference>
<dbReference type="Pfam" id="PF07000">
    <property type="entry name" value="DUF1308"/>
    <property type="match status" value="1"/>
</dbReference>
<gene>
    <name evidence="3" type="ORF">LTR77_007305</name>
</gene>
<dbReference type="GeneID" id="89928641"/>
<keyword evidence="4" id="KW-1185">Reference proteome</keyword>
<name>A0AAV9P4C2_9PEZI</name>
<feature type="region of interest" description="Disordered" evidence="1">
    <location>
        <begin position="1"/>
        <end position="25"/>
    </location>
</feature>
<evidence type="ECO:0000259" key="2">
    <source>
        <dbReference type="Pfam" id="PF07000"/>
    </source>
</evidence>
<feature type="compositionally biased region" description="Polar residues" evidence="1">
    <location>
        <begin position="10"/>
        <end position="25"/>
    </location>
</feature>
<dbReference type="EMBL" id="JAVRRT010000011">
    <property type="protein sequence ID" value="KAK5167606.1"/>
    <property type="molecule type" value="Genomic_DNA"/>
</dbReference>
<dbReference type="InterPro" id="IPR010733">
    <property type="entry name" value="DUF1308"/>
</dbReference>
<feature type="domain" description="DUF1308" evidence="2">
    <location>
        <begin position="291"/>
        <end position="376"/>
    </location>
</feature>
<proteinExistence type="predicted"/>
<feature type="region of interest" description="Disordered" evidence="1">
    <location>
        <begin position="182"/>
        <end position="203"/>
    </location>
</feature>